<reference evidence="8 9" key="1">
    <citation type="submission" date="2021-06" db="EMBL/GenBank/DDBJ databases">
        <title>A haploid diamondback moth (Plutella xylostella L.) genome assembly resolves 31 chromosomes and identifies a diamide resistance mutation.</title>
        <authorList>
            <person name="Ward C.M."/>
            <person name="Perry K.D."/>
            <person name="Baker G."/>
            <person name="Powis K."/>
            <person name="Heckel D.G."/>
            <person name="Baxter S.W."/>
        </authorList>
    </citation>
    <scope>NUCLEOTIDE SEQUENCE [LARGE SCALE GENOMIC DNA]</scope>
    <source>
        <strain evidence="8 9">LV</strain>
        <tissue evidence="8">Single pupa</tissue>
    </source>
</reference>
<accession>A0ABQ7Q7Z5</accession>
<dbReference type="PANTHER" id="PTHR47577">
    <property type="entry name" value="THAP DOMAIN-CONTAINING PROTEIN 6"/>
    <property type="match status" value="1"/>
</dbReference>
<dbReference type="EMBL" id="JAHIBW010000020">
    <property type="protein sequence ID" value="KAG7300844.1"/>
    <property type="molecule type" value="Genomic_DNA"/>
</dbReference>
<keyword evidence="4 5" id="KW-0238">DNA-binding</keyword>
<keyword evidence="9" id="KW-1185">Reference proteome</keyword>
<evidence type="ECO:0000256" key="6">
    <source>
        <dbReference type="SAM" id="MobiDB-lite"/>
    </source>
</evidence>
<keyword evidence="2 5" id="KW-0863">Zinc-finger</keyword>
<evidence type="ECO:0000259" key="7">
    <source>
        <dbReference type="PROSITE" id="PS50950"/>
    </source>
</evidence>
<dbReference type="SUPFAM" id="SSF57716">
    <property type="entry name" value="Glucocorticoid receptor-like (DNA-binding domain)"/>
    <property type="match status" value="1"/>
</dbReference>
<evidence type="ECO:0000256" key="1">
    <source>
        <dbReference type="ARBA" id="ARBA00022723"/>
    </source>
</evidence>
<evidence type="ECO:0000256" key="5">
    <source>
        <dbReference type="PROSITE-ProRule" id="PRU00309"/>
    </source>
</evidence>
<dbReference type="PANTHER" id="PTHR47577:SF2">
    <property type="entry name" value="THAP DOMAIN CONTAINING 9"/>
    <property type="match status" value="1"/>
</dbReference>
<evidence type="ECO:0000256" key="3">
    <source>
        <dbReference type="ARBA" id="ARBA00022833"/>
    </source>
</evidence>
<dbReference type="Pfam" id="PF12017">
    <property type="entry name" value="Tnp_P_element"/>
    <property type="match status" value="1"/>
</dbReference>
<proteinExistence type="predicted"/>
<dbReference type="SMART" id="SM00692">
    <property type="entry name" value="DM3"/>
    <property type="match status" value="1"/>
</dbReference>
<name>A0ABQ7Q7Z5_PLUXY</name>
<dbReference type="InterPro" id="IPR048365">
    <property type="entry name" value="TNP-like_RNaseH_N"/>
</dbReference>
<evidence type="ECO:0000256" key="2">
    <source>
        <dbReference type="ARBA" id="ARBA00022771"/>
    </source>
</evidence>
<dbReference type="Pfam" id="PF05485">
    <property type="entry name" value="THAP"/>
    <property type="match status" value="1"/>
</dbReference>
<dbReference type="InterPro" id="IPR048366">
    <property type="entry name" value="TNP-like_GBD"/>
</dbReference>
<dbReference type="InterPro" id="IPR006612">
    <property type="entry name" value="THAP_Znf"/>
</dbReference>
<feature type="compositionally biased region" description="Polar residues" evidence="6">
    <location>
        <begin position="92"/>
        <end position="102"/>
    </location>
</feature>
<keyword evidence="1" id="KW-0479">Metal-binding</keyword>
<protein>
    <recommendedName>
        <fullName evidence="7">THAP-type domain-containing protein</fullName>
    </recommendedName>
</protein>
<feature type="region of interest" description="Disordered" evidence="6">
    <location>
        <begin position="92"/>
        <end position="111"/>
    </location>
</feature>
<dbReference type="PROSITE" id="PS50950">
    <property type="entry name" value="ZF_THAP"/>
    <property type="match status" value="1"/>
</dbReference>
<dbReference type="Pfam" id="PF21788">
    <property type="entry name" value="TNP-like_GBD"/>
    <property type="match status" value="1"/>
</dbReference>
<dbReference type="Pfam" id="PF21787">
    <property type="entry name" value="TNP-like_RNaseH_N"/>
    <property type="match status" value="1"/>
</dbReference>
<feature type="domain" description="THAP-type" evidence="7">
    <location>
        <begin position="1"/>
        <end position="77"/>
    </location>
</feature>
<evidence type="ECO:0000313" key="9">
    <source>
        <dbReference type="Proteomes" id="UP000823941"/>
    </source>
</evidence>
<sequence length="931" mass="107386">MYYECCVCKKTRQDAILHHFPCTEKRLTKWLKCLNRDDLKKASPEQISKLFVCQKHFEKRFITSKSRLIGKAYPTLFTEDEISSGIASLQNTENVDPQTDHSYSSRKRHFDHTYSRAEPLKEVIVPGCSEFQNLPGTSQSPPMSLDSVTQVGASDVASGGLDVSSHATGYHKVRHMKAPKPSRKRLIRKLKDLTPTSRIVYKEYIKAKRQTDFLRRAKRALKFSKDKSFEKLAQNMNAFAKRIMKMQINLCKKKKKGRRFTNEEKLIALSIMKQSPKCYRFLHKIFVLPSRSTLNKMVAKLKVETGISPQVFALIKKEVATWDEKKKMCSVVFDEMSLEAALTYDKNKDSINGFVELNEKRNEFADHALVFMLRGAIYKWQQPVAFYYCQGATSGMQLKNILKDVISAVVECGLKPIAVICDQGSAFQSAIKSLRDDTKRDQILANQEPDDTITISGANLSIIYDPSHLIKGIRNNFLNKDIIINGEISKWRDIMDVYETDCNHTEARLLHKLNDQHVIPDKIKKMKVKNCTKVFSNTVSAALLYTANFSHYADGRPVSSTLKNTAKTVKFLDSLFDSVNGASTYNEKSKGKVLRTAVTEKSPHHEFWKEAIETLKKMKYVDSTGKEKTVPSIQNFIITLKSLMRLWQLFKSQNIKIMRPRYFNSDPIENFFGQVRAYNYRNNDPSCHSFNCTFKSLLITRIIKFHNNTFNCEDDPADQIINLQLLFDEEVKEDVAPGHPRMCEQRNVQMIVEQARRERMNIHSRAYTAGWVVRKIFDKIKINCDLCKGCLTTEHSSSIHDWISHREYTNTRNRLNYPSEGAVRCFGTVVTETNEYLEQNAYKNGLSTNIKDMILSKYSFDFISCTEHRHILLSHFIALTVRFTIMNWCSIINKILKGTDITRLQNRVLPAMQNKAYEKFKKKLKNKSFNK</sequence>
<dbReference type="InterPro" id="IPR021896">
    <property type="entry name" value="THAP9-like_HTH"/>
</dbReference>
<evidence type="ECO:0000256" key="4">
    <source>
        <dbReference type="ARBA" id="ARBA00023125"/>
    </source>
</evidence>
<evidence type="ECO:0000313" key="8">
    <source>
        <dbReference type="EMBL" id="KAG7300844.1"/>
    </source>
</evidence>
<organism evidence="8 9">
    <name type="scientific">Plutella xylostella</name>
    <name type="common">Diamondback moth</name>
    <name type="synonym">Plutella maculipennis</name>
    <dbReference type="NCBI Taxonomy" id="51655"/>
    <lineage>
        <taxon>Eukaryota</taxon>
        <taxon>Metazoa</taxon>
        <taxon>Ecdysozoa</taxon>
        <taxon>Arthropoda</taxon>
        <taxon>Hexapoda</taxon>
        <taxon>Insecta</taxon>
        <taxon>Pterygota</taxon>
        <taxon>Neoptera</taxon>
        <taxon>Endopterygota</taxon>
        <taxon>Lepidoptera</taxon>
        <taxon>Glossata</taxon>
        <taxon>Ditrysia</taxon>
        <taxon>Yponomeutoidea</taxon>
        <taxon>Plutellidae</taxon>
        <taxon>Plutella</taxon>
    </lineage>
</organism>
<gene>
    <name evidence="8" type="ORF">JYU34_015183</name>
</gene>
<comment type="caution">
    <text evidence="8">The sequence shown here is derived from an EMBL/GenBank/DDBJ whole genome shotgun (WGS) entry which is preliminary data.</text>
</comment>
<dbReference type="SMART" id="SM00980">
    <property type="entry name" value="THAP"/>
    <property type="match status" value="1"/>
</dbReference>
<keyword evidence="3" id="KW-0862">Zinc</keyword>
<dbReference type="Proteomes" id="UP000823941">
    <property type="component" value="Chromosome 20"/>
</dbReference>